<dbReference type="InterPro" id="IPR030445">
    <property type="entry name" value="H3-K79_meTrfase"/>
</dbReference>
<accession>A0AAD5LUX3</accession>
<evidence type="ECO:0000256" key="1">
    <source>
        <dbReference type="ARBA" id="ARBA00004123"/>
    </source>
</evidence>
<evidence type="ECO:0000256" key="7">
    <source>
        <dbReference type="ARBA" id="ARBA00022853"/>
    </source>
</evidence>
<dbReference type="EC" id="2.1.1.360" evidence="2 11"/>
<dbReference type="InterPro" id="IPR029063">
    <property type="entry name" value="SAM-dependent_MTases_sf"/>
</dbReference>
<gene>
    <name evidence="13" type="ORF">P43SY_009965</name>
</gene>
<dbReference type="GO" id="GO:0032259">
    <property type="term" value="P:methylation"/>
    <property type="evidence" value="ECO:0007669"/>
    <property type="project" value="UniProtKB-KW"/>
</dbReference>
<comment type="subcellular location">
    <subcellularLocation>
        <location evidence="1 11">Nucleus</location>
    </subcellularLocation>
</comment>
<comment type="caution">
    <text evidence="13">The sequence shown here is derived from an EMBL/GenBank/DDBJ whole genome shotgun (WGS) entry which is preliminary data.</text>
</comment>
<keyword evidence="8 11" id="KW-0539">Nucleus</keyword>
<evidence type="ECO:0000256" key="6">
    <source>
        <dbReference type="ARBA" id="ARBA00022691"/>
    </source>
</evidence>
<keyword evidence="5 11" id="KW-0808">Transferase</keyword>
<keyword evidence="14" id="KW-1185">Reference proteome</keyword>
<dbReference type="Pfam" id="PF08123">
    <property type="entry name" value="DOT1"/>
    <property type="match status" value="1"/>
</dbReference>
<dbReference type="PANTHER" id="PTHR21451">
    <property type="entry name" value="HISTONE H3 METHYLTRANSFERASE"/>
    <property type="match status" value="1"/>
</dbReference>
<comment type="similarity">
    <text evidence="11">Belongs to the class I-like SAM-binding methyltransferase superfamily. DOT1 family.</text>
</comment>
<comment type="catalytic activity">
    <reaction evidence="10 11">
        <text>L-lysyl(79)-[histone H3] + 3 S-adenosyl-L-methionine = N(6),N(6),N(6)-trimethyl-L-lysyl(79)-[histone H3] + 3 S-adenosyl-L-homocysteine + 3 H(+)</text>
        <dbReference type="Rhea" id="RHEA:60328"/>
        <dbReference type="Rhea" id="RHEA-COMP:15549"/>
        <dbReference type="Rhea" id="RHEA-COMP:15552"/>
        <dbReference type="ChEBI" id="CHEBI:15378"/>
        <dbReference type="ChEBI" id="CHEBI:29969"/>
        <dbReference type="ChEBI" id="CHEBI:57856"/>
        <dbReference type="ChEBI" id="CHEBI:59789"/>
        <dbReference type="ChEBI" id="CHEBI:61961"/>
        <dbReference type="EC" id="2.1.1.360"/>
    </reaction>
</comment>
<dbReference type="Gene3D" id="3.40.50.150">
    <property type="entry name" value="Vaccinia Virus protein VP39"/>
    <property type="match status" value="1"/>
</dbReference>
<dbReference type="GO" id="GO:0006281">
    <property type="term" value="P:DNA repair"/>
    <property type="evidence" value="ECO:0007669"/>
    <property type="project" value="TreeGrafter"/>
</dbReference>
<dbReference type="PROSITE" id="PS51569">
    <property type="entry name" value="DOT1"/>
    <property type="match status" value="1"/>
</dbReference>
<dbReference type="AlphaFoldDB" id="A0AAD5LUX3"/>
<evidence type="ECO:0000313" key="13">
    <source>
        <dbReference type="EMBL" id="KAJ0393346.1"/>
    </source>
</evidence>
<name>A0AAD5LUX3_PYTIN</name>
<evidence type="ECO:0000256" key="4">
    <source>
        <dbReference type="ARBA" id="ARBA00022603"/>
    </source>
</evidence>
<dbReference type="GO" id="GO:0000077">
    <property type="term" value="P:DNA damage checkpoint signaling"/>
    <property type="evidence" value="ECO:0007669"/>
    <property type="project" value="TreeGrafter"/>
</dbReference>
<dbReference type="SUPFAM" id="SSF53335">
    <property type="entry name" value="S-adenosyl-L-methionine-dependent methyltransferases"/>
    <property type="match status" value="1"/>
</dbReference>
<dbReference type="GO" id="GO:0140956">
    <property type="term" value="F:histone H3K79 trimethyltransferase activity"/>
    <property type="evidence" value="ECO:0007669"/>
    <property type="project" value="UniProtKB-EC"/>
</dbReference>
<evidence type="ECO:0000256" key="11">
    <source>
        <dbReference type="RuleBase" id="RU271113"/>
    </source>
</evidence>
<evidence type="ECO:0000256" key="8">
    <source>
        <dbReference type="ARBA" id="ARBA00023242"/>
    </source>
</evidence>
<sequence length="130" mass="14443">MSYFTHQEDRRITEYALSFMGKRVPWRKLATTMKTGKTAEQLRLRLMSLKRRFGPTPTDVFVDVGSGIGNVVAQVAIETDVAASIGIEVRKDVAGLGKSRMDAFIDLTAALGAVIIHDADIKEMRFEIEP</sequence>
<evidence type="ECO:0000256" key="5">
    <source>
        <dbReference type="ARBA" id="ARBA00022679"/>
    </source>
</evidence>
<comment type="function">
    <text evidence="11">Histone methyltransferase that specifically trimethylates histone H3 to form H3K79me3. This methylation is required for telomere silencing and for the pachytene checkpoint during the meiotic cell cycle by allowing the recruitment of RAD9 to double strand breaks. Nucleosomes are preferred as substrate compared to free histone.</text>
</comment>
<dbReference type="GO" id="GO:0005634">
    <property type="term" value="C:nucleus"/>
    <property type="evidence" value="ECO:0007669"/>
    <property type="project" value="UniProtKB-SubCell"/>
</dbReference>
<dbReference type="PANTHER" id="PTHR21451:SF0">
    <property type="entry name" value="HISTONE-LYSINE N-METHYLTRANSFERASE, H3 LYSINE-79 SPECIFIC"/>
    <property type="match status" value="1"/>
</dbReference>
<keyword evidence="4 11" id="KW-0489">Methyltransferase</keyword>
<organism evidence="13 14">
    <name type="scientific">Pythium insidiosum</name>
    <name type="common">Pythiosis disease agent</name>
    <dbReference type="NCBI Taxonomy" id="114742"/>
    <lineage>
        <taxon>Eukaryota</taxon>
        <taxon>Sar</taxon>
        <taxon>Stramenopiles</taxon>
        <taxon>Oomycota</taxon>
        <taxon>Peronosporomycetes</taxon>
        <taxon>Pythiales</taxon>
        <taxon>Pythiaceae</taxon>
        <taxon>Pythium</taxon>
    </lineage>
</organism>
<evidence type="ECO:0000313" key="14">
    <source>
        <dbReference type="Proteomes" id="UP001209570"/>
    </source>
</evidence>
<keyword evidence="6 11" id="KW-0949">S-adenosyl-L-methionine</keyword>
<proteinExistence type="inferred from homology"/>
<evidence type="ECO:0000256" key="2">
    <source>
        <dbReference type="ARBA" id="ARBA00012190"/>
    </source>
</evidence>
<evidence type="ECO:0000256" key="10">
    <source>
        <dbReference type="ARBA" id="ARBA00047770"/>
    </source>
</evidence>
<evidence type="ECO:0000256" key="9">
    <source>
        <dbReference type="ARBA" id="ARBA00029821"/>
    </source>
</evidence>
<evidence type="ECO:0000256" key="3">
    <source>
        <dbReference type="ARBA" id="ARBA00020987"/>
    </source>
</evidence>
<comment type="miscellaneous">
    <text evidence="11">In contrast to other lysine histone methyltransferases, it does not contain a SET domain, suggesting the existence of another mechanism for methylation of lysine residues of histones.</text>
</comment>
<reference evidence="13" key="1">
    <citation type="submission" date="2021-12" db="EMBL/GenBank/DDBJ databases">
        <title>Prjna785345.</title>
        <authorList>
            <person name="Rujirawat T."/>
            <person name="Krajaejun T."/>
        </authorList>
    </citation>
    <scope>NUCLEOTIDE SEQUENCE</scope>
    <source>
        <strain evidence="13">Pi057C3</strain>
    </source>
</reference>
<evidence type="ECO:0000259" key="12">
    <source>
        <dbReference type="PROSITE" id="PS51569"/>
    </source>
</evidence>
<keyword evidence="7 11" id="KW-0156">Chromatin regulator</keyword>
<protein>
    <recommendedName>
        <fullName evidence="3 11">Histone-lysine N-methyltransferase, H3 lysine-79 specific</fullName>
        <ecNumber evidence="2 11">2.1.1.360</ecNumber>
    </recommendedName>
    <alternativeName>
        <fullName evidence="9 11">Histone H3-K79 methyltransferase</fullName>
    </alternativeName>
</protein>
<dbReference type="Proteomes" id="UP001209570">
    <property type="component" value="Unassembled WGS sequence"/>
</dbReference>
<dbReference type="InterPro" id="IPR025789">
    <property type="entry name" value="DOT1_dom"/>
</dbReference>
<feature type="domain" description="DOT1" evidence="12">
    <location>
        <begin position="1"/>
        <end position="130"/>
    </location>
</feature>
<dbReference type="EMBL" id="JAKCXM010000502">
    <property type="protein sequence ID" value="KAJ0393346.1"/>
    <property type="molecule type" value="Genomic_DNA"/>
</dbReference>